<evidence type="ECO:0000256" key="1">
    <source>
        <dbReference type="ARBA" id="ARBA00004635"/>
    </source>
</evidence>
<gene>
    <name evidence="8" type="ORF">F8O01_12060</name>
</gene>
<evidence type="ECO:0000313" key="9">
    <source>
        <dbReference type="Proteomes" id="UP000467240"/>
    </source>
</evidence>
<feature type="signal peptide" evidence="7">
    <location>
        <begin position="1"/>
        <end position="22"/>
    </location>
</feature>
<dbReference type="Proteomes" id="UP000467240">
    <property type="component" value="Unassembled WGS sequence"/>
</dbReference>
<name>A0A7J5BS35_9MICO</name>
<organism evidence="8 9">
    <name type="scientific">Pseudoclavibacter chungangensis</name>
    <dbReference type="NCBI Taxonomy" id="587635"/>
    <lineage>
        <taxon>Bacteria</taxon>
        <taxon>Bacillati</taxon>
        <taxon>Actinomycetota</taxon>
        <taxon>Actinomycetes</taxon>
        <taxon>Micrococcales</taxon>
        <taxon>Microbacteriaceae</taxon>
        <taxon>Pseudoclavibacter</taxon>
    </lineage>
</organism>
<reference evidence="8 9" key="1">
    <citation type="submission" date="2019-09" db="EMBL/GenBank/DDBJ databases">
        <title>Phylogeny of genus Pseudoclavibacter and closely related genus.</title>
        <authorList>
            <person name="Li Y."/>
        </authorList>
    </citation>
    <scope>NUCLEOTIDE SEQUENCE [LARGE SCALE GENOMIC DNA]</scope>
    <source>
        <strain evidence="8 9">DSM 23821</strain>
    </source>
</reference>
<evidence type="ECO:0000256" key="2">
    <source>
        <dbReference type="ARBA" id="ARBA00008973"/>
    </source>
</evidence>
<dbReference type="PROSITE" id="PS51257">
    <property type="entry name" value="PROKAR_LIPOPROTEIN"/>
    <property type="match status" value="1"/>
</dbReference>
<keyword evidence="5" id="KW-0564">Palmitate</keyword>
<keyword evidence="3 7" id="KW-0732">Signal</keyword>
<dbReference type="SUPFAM" id="SSF53850">
    <property type="entry name" value="Periplasmic binding protein-like II"/>
    <property type="match status" value="1"/>
</dbReference>
<evidence type="ECO:0000256" key="4">
    <source>
        <dbReference type="ARBA" id="ARBA00023136"/>
    </source>
</evidence>
<feature type="chain" id="PRO_5038970401" evidence="7">
    <location>
        <begin position="23"/>
        <end position="301"/>
    </location>
</feature>
<dbReference type="Gene3D" id="3.40.190.10">
    <property type="entry name" value="Periplasmic binding protein-like II"/>
    <property type="match status" value="2"/>
</dbReference>
<dbReference type="Pfam" id="PF03180">
    <property type="entry name" value="Lipoprotein_9"/>
    <property type="match status" value="1"/>
</dbReference>
<proteinExistence type="inferred from homology"/>
<keyword evidence="6" id="KW-0449">Lipoprotein</keyword>
<accession>A0A7J5BS35</accession>
<evidence type="ECO:0000313" key="8">
    <source>
        <dbReference type="EMBL" id="KAB1655352.1"/>
    </source>
</evidence>
<protein>
    <submittedName>
        <fullName evidence="8">Methionine ABC transporter substrate-binding protein</fullName>
    </submittedName>
</protein>
<dbReference type="RefSeq" id="WP_158041119.1">
    <property type="nucleotide sequence ID" value="NZ_JACCFV010000001.1"/>
</dbReference>
<evidence type="ECO:0000256" key="5">
    <source>
        <dbReference type="ARBA" id="ARBA00023139"/>
    </source>
</evidence>
<dbReference type="AlphaFoldDB" id="A0A7J5BS35"/>
<keyword evidence="9" id="KW-1185">Reference proteome</keyword>
<comment type="subcellular location">
    <subcellularLocation>
        <location evidence="1">Membrane</location>
        <topology evidence="1">Lipid-anchor</topology>
    </subcellularLocation>
</comment>
<comment type="caution">
    <text evidence="8">The sequence shown here is derived from an EMBL/GenBank/DDBJ whole genome shotgun (WGS) entry which is preliminary data.</text>
</comment>
<dbReference type="InterPro" id="IPR004872">
    <property type="entry name" value="Lipoprotein_NlpA"/>
</dbReference>
<evidence type="ECO:0000256" key="6">
    <source>
        <dbReference type="ARBA" id="ARBA00023288"/>
    </source>
</evidence>
<evidence type="ECO:0000256" key="7">
    <source>
        <dbReference type="SAM" id="SignalP"/>
    </source>
</evidence>
<dbReference type="EMBL" id="WBJZ01000015">
    <property type="protein sequence ID" value="KAB1655352.1"/>
    <property type="molecule type" value="Genomic_DNA"/>
</dbReference>
<dbReference type="PANTHER" id="PTHR30429">
    <property type="entry name" value="D-METHIONINE-BINDING LIPOPROTEIN METQ"/>
    <property type="match status" value="1"/>
</dbReference>
<comment type="similarity">
    <text evidence="2">Belongs to the NlpA lipoprotein family.</text>
</comment>
<dbReference type="PANTHER" id="PTHR30429:SF3">
    <property type="entry name" value="LIPOPROTEIN"/>
    <property type="match status" value="1"/>
</dbReference>
<dbReference type="GO" id="GO:0016020">
    <property type="term" value="C:membrane"/>
    <property type="evidence" value="ECO:0007669"/>
    <property type="project" value="UniProtKB-SubCell"/>
</dbReference>
<keyword evidence="4" id="KW-0472">Membrane</keyword>
<dbReference type="OrthoDB" id="9812878at2"/>
<sequence>MSRFTRALAAAGAIALVGALSACSNSTDPAATDGSAAADEVIKIGVVGASDPQWELFKTAAADEGIKIEVVDFGEYTAVNPATTAGDIQINQFQHLPFLAQYNVDTGSDLQPIGATAIYPLGLYSQKYTDVASIPAGAKVGVPNDTTNQARGLVLLQAQGLVKLTDGGTAFSTAAEVDKAASKVEVVTIDADKIGASLPDLDAAIINNDFIEQAGFTADQAIAQDDPSDPKALPYVNVFATTAEQKDNPTYLKLVEIFQSNQGVLDAVQEQSGGTAVFLQTPASELQSTLATVESDYKATK</sequence>
<evidence type="ECO:0000256" key="3">
    <source>
        <dbReference type="ARBA" id="ARBA00022729"/>
    </source>
</evidence>